<dbReference type="EMBL" id="MU806152">
    <property type="protein sequence ID" value="KAJ3839008.1"/>
    <property type="molecule type" value="Genomic_DNA"/>
</dbReference>
<evidence type="ECO:0000313" key="2">
    <source>
        <dbReference type="EMBL" id="KAJ3839008.1"/>
    </source>
</evidence>
<keyword evidence="3" id="KW-1185">Reference proteome</keyword>
<sequence length="283" mass="31537">MYAMFWDTQDAFPPQRCTTSTKNLPRPKWSRYAVVSTSRIQNFGSGPQDSKPQMHKKPSGFLPPSLELVSPHSQPFLPCKRSKKQRRSTETSLHPHRIYYSPNLFVHSLVMTRFTFALILVFLALTIAPAILAAPISVRRSLKDDGLLSRRQPDGSGADGSAGSDPTLEALSAFYNQLESTTNQVTYMNLGNGDVKTKLKNLAKTFGTAADKNLKPPVRAKDEEKIRAANTEFCTNHKSDLQDAESDAETLSKNNDQNAALLAKTAEQYKWLVDQCKNKYLIG</sequence>
<dbReference type="Proteomes" id="UP001163846">
    <property type="component" value="Unassembled WGS sequence"/>
</dbReference>
<evidence type="ECO:0000313" key="3">
    <source>
        <dbReference type="Proteomes" id="UP001163846"/>
    </source>
</evidence>
<evidence type="ECO:0000256" key="1">
    <source>
        <dbReference type="SAM" id="Phobius"/>
    </source>
</evidence>
<name>A0AA38PAC2_9AGAR</name>
<organism evidence="2 3">
    <name type="scientific">Lentinula raphanica</name>
    <dbReference type="NCBI Taxonomy" id="153919"/>
    <lineage>
        <taxon>Eukaryota</taxon>
        <taxon>Fungi</taxon>
        <taxon>Dikarya</taxon>
        <taxon>Basidiomycota</taxon>
        <taxon>Agaricomycotina</taxon>
        <taxon>Agaricomycetes</taxon>
        <taxon>Agaricomycetidae</taxon>
        <taxon>Agaricales</taxon>
        <taxon>Marasmiineae</taxon>
        <taxon>Omphalotaceae</taxon>
        <taxon>Lentinula</taxon>
    </lineage>
</organism>
<proteinExistence type="predicted"/>
<feature type="transmembrane region" description="Helical" evidence="1">
    <location>
        <begin position="114"/>
        <end position="134"/>
    </location>
</feature>
<keyword evidence="1" id="KW-0812">Transmembrane</keyword>
<comment type="caution">
    <text evidence="2">The sequence shown here is derived from an EMBL/GenBank/DDBJ whole genome shotgun (WGS) entry which is preliminary data.</text>
</comment>
<dbReference type="AlphaFoldDB" id="A0AA38PAC2"/>
<keyword evidence="1" id="KW-1133">Transmembrane helix</keyword>
<keyword evidence="1" id="KW-0472">Membrane</keyword>
<gene>
    <name evidence="2" type="ORF">F5878DRAFT_617877</name>
</gene>
<protein>
    <submittedName>
        <fullName evidence="2">Uncharacterized protein</fullName>
    </submittedName>
</protein>
<accession>A0AA38PAC2</accession>
<reference evidence="2" key="1">
    <citation type="submission" date="2022-08" db="EMBL/GenBank/DDBJ databases">
        <authorList>
            <consortium name="DOE Joint Genome Institute"/>
            <person name="Min B."/>
            <person name="Riley R."/>
            <person name="Sierra-Patev S."/>
            <person name="Naranjo-Ortiz M."/>
            <person name="Looney B."/>
            <person name="Konkel Z."/>
            <person name="Slot J.C."/>
            <person name="Sakamoto Y."/>
            <person name="Steenwyk J.L."/>
            <person name="Rokas A."/>
            <person name="Carro J."/>
            <person name="Camarero S."/>
            <person name="Ferreira P."/>
            <person name="Molpeceres G."/>
            <person name="Ruiz-Duenas F.J."/>
            <person name="Serrano A."/>
            <person name="Henrissat B."/>
            <person name="Drula E."/>
            <person name="Hughes K.W."/>
            <person name="Mata J.L."/>
            <person name="Ishikawa N.K."/>
            <person name="Vargas-Isla R."/>
            <person name="Ushijima S."/>
            <person name="Smith C.A."/>
            <person name="Ahrendt S."/>
            <person name="Andreopoulos W."/>
            <person name="He G."/>
            <person name="Labutti K."/>
            <person name="Lipzen A."/>
            <person name="Ng V."/>
            <person name="Sandor L."/>
            <person name="Barry K."/>
            <person name="Martinez A.T."/>
            <person name="Xiao Y."/>
            <person name="Gibbons J.G."/>
            <person name="Terashima K."/>
            <person name="Hibbett D.S."/>
            <person name="Grigoriev I.V."/>
        </authorList>
    </citation>
    <scope>NUCLEOTIDE SEQUENCE</scope>
    <source>
        <strain evidence="2">TFB9207</strain>
    </source>
</reference>